<sequence length="673" mass="75705">MATPRSGQIEPKTAVTVYTVPFRTNPFFIPRPGISAQIHGAVSQTGCVVLYGPSGMGKSQIVVEYAHQFRHRFVQANVLWIHANNPNQICRTYELIAHKLKMPPFRASRMSVSQVLDSWYSRDGTASNGEPWLMIWDDMSEPEAAEEDLPSEADPTRRLAQELETLQKLVATIRSRHGVLMVTTQSQSAVAAFSKNIPVVEVCSFQRDESLRLVRHRRPDVLDGPRSAGLIDSLLSSLEDVPLAITHTIGAFQKLSGQQVSDLAYIILQEEVCDNEDISTELRIIGRTLPWPRSAFRAWNVVFQLSLRRERQTLDLLSTMSFLDAQHIPISFLTFCSRPMTNIISSVAILLQYSVVVVEDEIGFLSMQPLIQAFVRAWLKQSDTYHTIAQKTLCSMLSAISADNFGDLNASKQFIPHAKTILQHNLKFEKNTDCADLMHQIAWFEWQLGHFEEAYKFAQGSLDARRALLGDESESTLISFNLVALLLRCLGRHDAAYEINRQNLSAYDRILGSDHPSTLMSRNNLSLVLRAQGKEEEAECVSRETLQLCERVLGASHMCTSTAVANMALVLADQGKLNEAEEMSRRALAIREKALNPEHQSTLTSYYCLAHVLHRRKQYSEASLLYQKAYHGFLLTLGISHSLTLACEAGMETLKEEVLSVSERDHPRNSRQH</sequence>
<dbReference type="SUPFAM" id="SSF52540">
    <property type="entry name" value="P-loop containing nucleoside triphosphate hydrolases"/>
    <property type="match status" value="1"/>
</dbReference>
<dbReference type="OrthoDB" id="1658288at2759"/>
<dbReference type="Pfam" id="PF13374">
    <property type="entry name" value="TPR_10"/>
    <property type="match status" value="1"/>
</dbReference>
<dbReference type="RefSeq" id="XP_016257221.1">
    <property type="nucleotide sequence ID" value="XM_016412496.1"/>
</dbReference>
<dbReference type="Gene3D" id="1.25.40.10">
    <property type="entry name" value="Tetratricopeptide repeat domain"/>
    <property type="match status" value="2"/>
</dbReference>
<name>A0A0D2D3Z2_9EURO</name>
<dbReference type="PANTHER" id="PTHR46082">
    <property type="entry name" value="ATP/GTP-BINDING PROTEIN-RELATED"/>
    <property type="match status" value="1"/>
</dbReference>
<protein>
    <recommendedName>
        <fullName evidence="3">AAA+ ATPase domain-containing protein</fullName>
    </recommendedName>
</protein>
<reference evidence="1 2" key="1">
    <citation type="submission" date="2015-01" db="EMBL/GenBank/DDBJ databases">
        <title>The Genome Sequence of Exophiala oligosperma CBS72588.</title>
        <authorList>
            <consortium name="The Broad Institute Genomics Platform"/>
            <person name="Cuomo C."/>
            <person name="de Hoog S."/>
            <person name="Gorbushina A."/>
            <person name="Stielow B."/>
            <person name="Teixiera M."/>
            <person name="Abouelleil A."/>
            <person name="Chapman S.B."/>
            <person name="Priest M."/>
            <person name="Young S.K."/>
            <person name="Wortman J."/>
            <person name="Nusbaum C."/>
            <person name="Birren B."/>
        </authorList>
    </citation>
    <scope>NUCLEOTIDE SEQUENCE [LARGE SCALE GENOMIC DNA]</scope>
    <source>
        <strain evidence="1 2">CBS 72588</strain>
    </source>
</reference>
<gene>
    <name evidence="1" type="ORF">PV06_10903</name>
</gene>
<organism evidence="1 2">
    <name type="scientific">Exophiala oligosperma</name>
    <dbReference type="NCBI Taxonomy" id="215243"/>
    <lineage>
        <taxon>Eukaryota</taxon>
        <taxon>Fungi</taxon>
        <taxon>Dikarya</taxon>
        <taxon>Ascomycota</taxon>
        <taxon>Pezizomycotina</taxon>
        <taxon>Eurotiomycetes</taxon>
        <taxon>Chaetothyriomycetidae</taxon>
        <taxon>Chaetothyriales</taxon>
        <taxon>Herpotrichiellaceae</taxon>
        <taxon>Exophiala</taxon>
    </lineage>
</organism>
<dbReference type="GeneID" id="27362977"/>
<proteinExistence type="predicted"/>
<evidence type="ECO:0008006" key="3">
    <source>
        <dbReference type="Google" id="ProtNLM"/>
    </source>
</evidence>
<dbReference type="PANTHER" id="PTHR46082:SF6">
    <property type="entry name" value="AAA+ ATPASE DOMAIN-CONTAINING PROTEIN-RELATED"/>
    <property type="match status" value="1"/>
</dbReference>
<dbReference type="VEuPathDB" id="FungiDB:PV06_10903"/>
<evidence type="ECO:0000313" key="1">
    <source>
        <dbReference type="EMBL" id="KIW37005.1"/>
    </source>
</evidence>
<accession>A0A0D2D3Z2</accession>
<dbReference type="Pfam" id="PF13424">
    <property type="entry name" value="TPR_12"/>
    <property type="match status" value="2"/>
</dbReference>
<dbReference type="InterPro" id="IPR011990">
    <property type="entry name" value="TPR-like_helical_dom_sf"/>
</dbReference>
<dbReference type="HOGENOM" id="CLU_000288_125_8_1"/>
<dbReference type="InterPro" id="IPR053137">
    <property type="entry name" value="NLR-like"/>
</dbReference>
<evidence type="ECO:0000313" key="2">
    <source>
        <dbReference type="Proteomes" id="UP000053342"/>
    </source>
</evidence>
<dbReference type="EMBL" id="KN847347">
    <property type="protein sequence ID" value="KIW37005.1"/>
    <property type="molecule type" value="Genomic_DNA"/>
</dbReference>
<dbReference type="Gene3D" id="3.40.50.300">
    <property type="entry name" value="P-loop containing nucleotide triphosphate hydrolases"/>
    <property type="match status" value="1"/>
</dbReference>
<keyword evidence="2" id="KW-1185">Reference proteome</keyword>
<dbReference type="AlphaFoldDB" id="A0A0D2D3Z2"/>
<dbReference type="STRING" id="215243.A0A0D2D3Z2"/>
<dbReference type="Proteomes" id="UP000053342">
    <property type="component" value="Unassembled WGS sequence"/>
</dbReference>
<dbReference type="SUPFAM" id="SSF48452">
    <property type="entry name" value="TPR-like"/>
    <property type="match status" value="2"/>
</dbReference>
<dbReference type="InterPro" id="IPR027417">
    <property type="entry name" value="P-loop_NTPase"/>
</dbReference>